<sequence length="73" mass="8368">MYSKLYYKQVEILNFIKSSTAKTGYPPSIREIAKGVNLSSSSTVFCHLQKLEKLGYIERKSKQPRSIVILDNK</sequence>
<gene>
    <name evidence="2" type="ORF">GCM10008917_16190</name>
</gene>
<dbReference type="Gene3D" id="1.10.10.10">
    <property type="entry name" value="Winged helix-like DNA-binding domain superfamily/Winged helix DNA-binding domain"/>
    <property type="match status" value="1"/>
</dbReference>
<name>A0ABN1M5B8_9FIRM</name>
<dbReference type="PANTHER" id="PTHR33516:SF2">
    <property type="entry name" value="LEXA REPRESSOR-RELATED"/>
    <property type="match status" value="1"/>
</dbReference>
<comment type="caution">
    <text evidence="2">The sequence shown here is derived from an EMBL/GenBank/DDBJ whole genome shotgun (WGS) entry which is preliminary data.</text>
</comment>
<evidence type="ECO:0000313" key="3">
    <source>
        <dbReference type="Proteomes" id="UP001400965"/>
    </source>
</evidence>
<organism evidence="2 3">
    <name type="scientific">Paraclostridium tenue</name>
    <dbReference type="NCBI Taxonomy" id="1737"/>
    <lineage>
        <taxon>Bacteria</taxon>
        <taxon>Bacillati</taxon>
        <taxon>Bacillota</taxon>
        <taxon>Clostridia</taxon>
        <taxon>Peptostreptococcales</taxon>
        <taxon>Peptostreptococcaceae</taxon>
        <taxon>Paraclostridium</taxon>
    </lineage>
</organism>
<dbReference type="Proteomes" id="UP001400965">
    <property type="component" value="Unassembled WGS sequence"/>
</dbReference>
<keyword evidence="3" id="KW-1185">Reference proteome</keyword>
<protein>
    <recommendedName>
        <fullName evidence="1">LexA repressor DNA-binding domain-containing protein</fullName>
    </recommendedName>
</protein>
<dbReference type="InterPro" id="IPR036388">
    <property type="entry name" value="WH-like_DNA-bd_sf"/>
</dbReference>
<evidence type="ECO:0000259" key="1">
    <source>
        <dbReference type="Pfam" id="PF01726"/>
    </source>
</evidence>
<dbReference type="SUPFAM" id="SSF46785">
    <property type="entry name" value="Winged helix' DNA-binding domain"/>
    <property type="match status" value="1"/>
</dbReference>
<dbReference type="Pfam" id="PF01726">
    <property type="entry name" value="LexA_DNA_bind"/>
    <property type="match status" value="1"/>
</dbReference>
<dbReference type="InterPro" id="IPR050077">
    <property type="entry name" value="LexA_repressor"/>
</dbReference>
<dbReference type="RefSeq" id="WP_346044729.1">
    <property type="nucleotide sequence ID" value="NZ_BAAACP010000008.1"/>
</dbReference>
<evidence type="ECO:0000313" key="2">
    <source>
        <dbReference type="EMBL" id="GAA0864089.1"/>
    </source>
</evidence>
<proteinExistence type="predicted"/>
<accession>A0ABN1M5B8</accession>
<dbReference type="InterPro" id="IPR036390">
    <property type="entry name" value="WH_DNA-bd_sf"/>
</dbReference>
<dbReference type="PANTHER" id="PTHR33516">
    <property type="entry name" value="LEXA REPRESSOR"/>
    <property type="match status" value="1"/>
</dbReference>
<feature type="domain" description="LexA repressor DNA-binding" evidence="1">
    <location>
        <begin position="4"/>
        <end position="65"/>
    </location>
</feature>
<dbReference type="InterPro" id="IPR006199">
    <property type="entry name" value="LexA_DNA-bd_dom"/>
</dbReference>
<dbReference type="EMBL" id="BAAACP010000008">
    <property type="protein sequence ID" value="GAA0864089.1"/>
    <property type="molecule type" value="Genomic_DNA"/>
</dbReference>
<reference evidence="2 3" key="1">
    <citation type="journal article" date="2019" name="Int. J. Syst. Evol. Microbiol.">
        <title>The Global Catalogue of Microorganisms (GCM) 10K type strain sequencing project: providing services to taxonomists for standard genome sequencing and annotation.</title>
        <authorList>
            <consortium name="The Broad Institute Genomics Platform"/>
            <consortium name="The Broad Institute Genome Sequencing Center for Infectious Disease"/>
            <person name="Wu L."/>
            <person name="Ma J."/>
        </authorList>
    </citation>
    <scope>NUCLEOTIDE SEQUENCE [LARGE SCALE GENOMIC DNA]</scope>
    <source>
        <strain evidence="2 3">JCM 6486</strain>
    </source>
</reference>